<evidence type="ECO:0000256" key="3">
    <source>
        <dbReference type="PROSITE-ProRule" id="PRU00176"/>
    </source>
</evidence>
<dbReference type="GO" id="GO:0003723">
    <property type="term" value="F:RNA binding"/>
    <property type="evidence" value="ECO:0007669"/>
    <property type="project" value="UniProtKB-UniRule"/>
</dbReference>
<dbReference type="GeneTree" id="ENSGT00940000156139"/>
<accession>A0A8C4QK28</accession>
<reference evidence="5" key="2">
    <citation type="submission" date="2025-09" db="UniProtKB">
        <authorList>
            <consortium name="Ensembl"/>
        </authorList>
    </citation>
    <scope>IDENTIFICATION</scope>
</reference>
<keyword evidence="6" id="KW-1185">Reference proteome</keyword>
<dbReference type="InterPro" id="IPR012677">
    <property type="entry name" value="Nucleotide-bd_a/b_plait_sf"/>
</dbReference>
<evidence type="ECO:0000259" key="4">
    <source>
        <dbReference type="PROSITE" id="PS50102"/>
    </source>
</evidence>
<name>A0A8C4QK28_EPTBU</name>
<evidence type="ECO:0000256" key="2">
    <source>
        <dbReference type="ARBA" id="ARBA00033477"/>
    </source>
</evidence>
<dbReference type="FunFam" id="3.30.70.330:FF:000159">
    <property type="entry name" value="tRNA selenocysteine 1-associated protein 1"/>
    <property type="match status" value="1"/>
</dbReference>
<dbReference type="InterPro" id="IPR035979">
    <property type="entry name" value="RBD_domain_sf"/>
</dbReference>
<dbReference type="Proteomes" id="UP000694388">
    <property type="component" value="Unplaced"/>
</dbReference>
<evidence type="ECO:0000313" key="5">
    <source>
        <dbReference type="Ensembl" id="ENSEBUP00000015825.1"/>
    </source>
</evidence>
<proteinExistence type="inferred from homology"/>
<evidence type="ECO:0000313" key="6">
    <source>
        <dbReference type="Proteomes" id="UP000694388"/>
    </source>
</evidence>
<protein>
    <recommendedName>
        <fullName evidence="2">tRNA selenocysteine-associated protein 1</fullName>
    </recommendedName>
</protein>
<dbReference type="Pfam" id="PF00076">
    <property type="entry name" value="RRM_1"/>
    <property type="match status" value="1"/>
</dbReference>
<dbReference type="SUPFAM" id="SSF54928">
    <property type="entry name" value="RNA-binding domain, RBD"/>
    <property type="match status" value="1"/>
</dbReference>
<dbReference type="InterPro" id="IPR040434">
    <property type="entry name" value="TSAP1"/>
</dbReference>
<dbReference type="SMART" id="SM00360">
    <property type="entry name" value="RRM"/>
    <property type="match status" value="1"/>
</dbReference>
<keyword evidence="3" id="KW-0694">RNA-binding</keyword>
<organism evidence="5 6">
    <name type="scientific">Eptatretus burgeri</name>
    <name type="common">Inshore hagfish</name>
    <dbReference type="NCBI Taxonomy" id="7764"/>
    <lineage>
        <taxon>Eukaryota</taxon>
        <taxon>Metazoa</taxon>
        <taxon>Chordata</taxon>
        <taxon>Craniata</taxon>
        <taxon>Vertebrata</taxon>
        <taxon>Cyclostomata</taxon>
        <taxon>Myxini</taxon>
        <taxon>Myxiniformes</taxon>
        <taxon>Myxinidae</taxon>
        <taxon>Eptatretinae</taxon>
        <taxon>Eptatretus</taxon>
    </lineage>
</organism>
<dbReference type="InterPro" id="IPR000504">
    <property type="entry name" value="RRM_dom"/>
</dbReference>
<dbReference type="AlphaFoldDB" id="A0A8C4QK28"/>
<dbReference type="Ensembl" id="ENSEBUT00000016402.1">
    <property type="protein sequence ID" value="ENSEBUP00000015825.1"/>
    <property type="gene ID" value="ENSEBUG00000009958.1"/>
</dbReference>
<dbReference type="PANTHER" id="PTHR37457:SF3">
    <property type="entry name" value="TRNA SELENOCYSTEINE-ASSOCIATED PROTEIN 1"/>
    <property type="match status" value="1"/>
</dbReference>
<sequence length="99" mass="10560">SCNCWMGDYPLDAYMDETFILNAFSAQGENIASVKIIRNKLTGGPAGYCFVEFADQSCAERCLIRLNGKPLLGANPVSVNQNTKLSGCTAAVSSPLGHL</sequence>
<reference evidence="5" key="1">
    <citation type="submission" date="2025-08" db="UniProtKB">
        <authorList>
            <consortium name="Ensembl"/>
        </authorList>
    </citation>
    <scope>IDENTIFICATION</scope>
</reference>
<dbReference type="PANTHER" id="PTHR37457">
    <property type="entry name" value="TRNA SELENOCYSTEINE 1-ASSOCIATED PROTEIN 1-RELATED"/>
    <property type="match status" value="1"/>
</dbReference>
<dbReference type="Gene3D" id="3.30.70.330">
    <property type="match status" value="1"/>
</dbReference>
<dbReference type="PROSITE" id="PS50102">
    <property type="entry name" value="RRM"/>
    <property type="match status" value="1"/>
</dbReference>
<comment type="similarity">
    <text evidence="1">Belongs to the RRM TRSPAP family.</text>
</comment>
<evidence type="ECO:0000256" key="1">
    <source>
        <dbReference type="ARBA" id="ARBA00008920"/>
    </source>
</evidence>
<feature type="domain" description="RRM" evidence="4">
    <location>
        <begin position="2"/>
        <end position="84"/>
    </location>
</feature>